<organism evidence="2 3">
    <name type="scientific">Niastella yeongjuensis</name>
    <dbReference type="NCBI Taxonomy" id="354355"/>
    <lineage>
        <taxon>Bacteria</taxon>
        <taxon>Pseudomonadati</taxon>
        <taxon>Bacteroidota</taxon>
        <taxon>Chitinophagia</taxon>
        <taxon>Chitinophagales</taxon>
        <taxon>Chitinophagaceae</taxon>
        <taxon>Niastella</taxon>
    </lineage>
</organism>
<evidence type="ECO:0008006" key="4">
    <source>
        <dbReference type="Google" id="ProtNLM"/>
    </source>
</evidence>
<reference evidence="3" key="1">
    <citation type="submission" date="2016-04" db="EMBL/GenBank/DDBJ databases">
        <authorList>
            <person name="Chen L."/>
            <person name="Zhuang W."/>
            <person name="Wang G."/>
        </authorList>
    </citation>
    <scope>NUCLEOTIDE SEQUENCE [LARGE SCALE GENOMIC DNA]</scope>
    <source>
        <strain evidence="3">17621</strain>
    </source>
</reference>
<keyword evidence="1" id="KW-1133">Transmembrane helix</keyword>
<dbReference type="EMBL" id="LVXG01000003">
    <property type="protein sequence ID" value="OQP54596.1"/>
    <property type="molecule type" value="Genomic_DNA"/>
</dbReference>
<dbReference type="STRING" id="354355.SAMN05660816_01866"/>
<keyword evidence="3" id="KW-1185">Reference proteome</keyword>
<dbReference type="RefSeq" id="WP_081197426.1">
    <property type="nucleotide sequence ID" value="NZ_FOCZ01000003.1"/>
</dbReference>
<feature type="transmembrane region" description="Helical" evidence="1">
    <location>
        <begin position="307"/>
        <end position="325"/>
    </location>
</feature>
<feature type="transmembrane region" description="Helical" evidence="1">
    <location>
        <begin position="177"/>
        <end position="203"/>
    </location>
</feature>
<keyword evidence="1" id="KW-0472">Membrane</keyword>
<feature type="transmembrane region" description="Helical" evidence="1">
    <location>
        <begin position="103"/>
        <end position="120"/>
    </location>
</feature>
<evidence type="ECO:0000313" key="2">
    <source>
        <dbReference type="EMBL" id="OQP54596.1"/>
    </source>
</evidence>
<accession>A0A1V9F8P9</accession>
<evidence type="ECO:0000313" key="3">
    <source>
        <dbReference type="Proteomes" id="UP000192610"/>
    </source>
</evidence>
<protein>
    <recommendedName>
        <fullName evidence="4">Glycosyltransferase RgtA/B/C/D-like domain-containing protein</fullName>
    </recommendedName>
</protein>
<feature type="transmembrane region" description="Helical" evidence="1">
    <location>
        <begin position="78"/>
        <end position="97"/>
    </location>
</feature>
<dbReference type="Proteomes" id="UP000192610">
    <property type="component" value="Unassembled WGS sequence"/>
</dbReference>
<feature type="transmembrane region" description="Helical" evidence="1">
    <location>
        <begin position="331"/>
        <end position="350"/>
    </location>
</feature>
<evidence type="ECO:0000256" key="1">
    <source>
        <dbReference type="SAM" id="Phobius"/>
    </source>
</evidence>
<feature type="transmembrane region" description="Helical" evidence="1">
    <location>
        <begin position="46"/>
        <end position="66"/>
    </location>
</feature>
<comment type="caution">
    <text evidence="2">The sequence shown here is derived from an EMBL/GenBank/DDBJ whole genome shotgun (WGS) entry which is preliminary data.</text>
</comment>
<gene>
    <name evidence="2" type="ORF">A4H97_21760</name>
</gene>
<sequence>MDEIFQLWGYKAVPGFYMFVDEGRYLTEELIGWLTKKIDTIHDMMYLRWFSLFGWMLCLPVWYAIIKKETDNVPQYKYLPFFTCLYLITNPSFLVAVQWSSCLQFFISDTACVLAGALVINSLRSKDKVDNFLWASFFSLLLGVPAMFLYQGSWACFLIPFLLYFVNPLNSNKDKVLIRGAIVHFAVYAAYFVVYKASFLYFFNGIPEDPRNKVYIDPFGKMAFFLARPLERSFRFTLLTEETSPFSKVWYALSVLSMGLLTLKRFGKEKRVQAVKHLAILFFGFGIVSYLPGLLIKENFNSNRTMFALNLVVFIYCLEMALFYIKNKLFLQIGGAAVMVFFIFCGRFNFYQGFARPLTEETTALKDYFKEHYNSNIKTVHWIRPDGDAFVKKFHINRSMDEYGMPSSLFVWVPDPMSKQLVYEITGNRQLASSLQIKQWPNENEYKKSGEKADSSVLVVDTKEIIANLKP</sequence>
<feature type="transmembrane region" description="Helical" evidence="1">
    <location>
        <begin position="278"/>
        <end position="295"/>
    </location>
</feature>
<feature type="transmembrane region" description="Helical" evidence="1">
    <location>
        <begin position="132"/>
        <end position="165"/>
    </location>
</feature>
<name>A0A1V9F8P9_9BACT</name>
<dbReference type="AlphaFoldDB" id="A0A1V9F8P9"/>
<dbReference type="OrthoDB" id="626768at2"/>
<proteinExistence type="predicted"/>
<keyword evidence="1" id="KW-0812">Transmembrane</keyword>